<dbReference type="AlphaFoldDB" id="K1L1N6"/>
<keyword evidence="5" id="KW-1185">Reference proteome</keyword>
<dbReference type="InterPro" id="IPR011519">
    <property type="entry name" value="UnbV_ASPIC"/>
</dbReference>
<dbReference type="InterPro" id="IPR027039">
    <property type="entry name" value="Crtac1"/>
</dbReference>
<evidence type="ECO:0000313" key="5">
    <source>
        <dbReference type="Proteomes" id="UP000004478"/>
    </source>
</evidence>
<feature type="chain" id="PRO_5003847122" evidence="2">
    <location>
        <begin position="23"/>
        <end position="1175"/>
    </location>
</feature>
<protein>
    <submittedName>
        <fullName evidence="4">FG-GAP repeat protein</fullName>
    </submittedName>
</protein>
<comment type="caution">
    <text evidence="4">The sequence shown here is derived from an EMBL/GenBank/DDBJ whole genome shotgun (WGS) entry which is preliminary data.</text>
</comment>
<accession>K1L1N6</accession>
<dbReference type="InterPro" id="IPR028994">
    <property type="entry name" value="Integrin_alpha_N"/>
</dbReference>
<dbReference type="InterPro" id="IPR013517">
    <property type="entry name" value="FG-GAP"/>
</dbReference>
<reference evidence="4 5" key="1">
    <citation type="journal article" date="2012" name="J. Bacteriol.">
        <title>Draft Genome Sequence of Cecembia lonarensis Strain LW9T, Isolated from Lonar Lake, a Haloalkaline Lake in India.</title>
        <authorList>
            <person name="Shivaji S."/>
            <person name="Ara S."/>
            <person name="Singh A."/>
            <person name="Pinnaka A.K."/>
        </authorList>
    </citation>
    <scope>NUCLEOTIDE SEQUENCE [LARGE SCALE GENOMIC DNA]</scope>
    <source>
        <strain evidence="4 5">LW9</strain>
    </source>
</reference>
<dbReference type="Proteomes" id="UP000004478">
    <property type="component" value="Unassembled WGS sequence"/>
</dbReference>
<dbReference type="PANTHER" id="PTHR16026">
    <property type="entry name" value="CARTILAGE ACIDIC PROTEIN 1"/>
    <property type="match status" value="1"/>
</dbReference>
<feature type="signal peptide" evidence="2">
    <location>
        <begin position="1"/>
        <end position="22"/>
    </location>
</feature>
<proteinExistence type="predicted"/>
<dbReference type="RefSeq" id="WP_009185731.1">
    <property type="nucleotide sequence ID" value="NZ_AMGM01000045.1"/>
</dbReference>
<dbReference type="PATRIC" id="fig|1225176.3.peg.2886"/>
<keyword evidence="1 2" id="KW-0732">Signal</keyword>
<feature type="domain" description="ASPIC/UnbV" evidence="3">
    <location>
        <begin position="517"/>
        <end position="582"/>
    </location>
</feature>
<dbReference type="SUPFAM" id="SSF69318">
    <property type="entry name" value="Integrin alpha N-terminal domain"/>
    <property type="match status" value="3"/>
</dbReference>
<dbReference type="EMBL" id="AMGM01000045">
    <property type="protein sequence ID" value="EKB48681.1"/>
    <property type="molecule type" value="Genomic_DNA"/>
</dbReference>
<dbReference type="PANTHER" id="PTHR16026:SF0">
    <property type="entry name" value="CARTILAGE ACIDIC PROTEIN 1"/>
    <property type="match status" value="1"/>
</dbReference>
<sequence length="1175" mass="131034">MKFFRLPIIILLLLFSACSKKADTLFVFKSANDTGIQFDNRIIESDTFNILTDEYIFNGGGVAVGDFNNDGLPDLYFTGNQVPNALYLNKGNLKFEDITGSSGTAAADRWSTGVTVVDINGDGWLDIYVCAAMYEDKARRANMLFVNQGLDKDGKPYFKEMAADHGIAENGNSMMATFFDYNNDGLLDLYVLNNEQVKGAPSNFREKITDGSAINNDRLYKNNGDGTFSDVTIEAGITIEGFGLGLAVADINQDGWPDLYISNDYMPNDILYINNQDGTFSNKTKEFIRHQSMFSMGSDIADYNNDGYLDIITLDMLGETNYRKKTTIAKNSYQVYINNEEWGYEYQHVRNMLHVGNGPGIPFSEVGFMAGIYQTDWSWSPLFVDVDNDGQRDLLITNGFPRDITDKDFANYRADVGNVATVRQLLDSIPIVKIPNYSFRNKGDWTFEDVGESWGLNKPSFSNGAVFVDLDGDGDLDYVVNNINDPAFVFENKTNQEKGKRNFLRVKLKGDQQNPMGIGAKLVLRLEDGAFQYHEQHVSRGYMSAVEDVVHFGLGAQDGITALEVFWQDGKYEMVRPEKVNELIVLEHSNAQSKSLFDLDFPFTSKKVSHLVEEVSYEKGIDFVHQEVDKIDYNIQRTLPHKLTQFGPGLVVGDINGDGLEDFIVGSASGFSPRIFIQNTAGIFSGVDLFQTVDEKRFEEMGMVLFDVDNDGDLDLYLVSGSSEFGLEAEEYVDRLYINDGKGNFQSSQEALAADKISGSVVKVADFDGDGYLDLFVGGRSPIGQYPFPDQSVLLRNNQGKLEDVTDLLAPRLRQVGMVTDALWTDVDQDGLVDLVLVGELMPITIFRNTGNGLEKLADTGLENHLGWWNSIVAGDFNGDGRIDFAVGNLGANNLYQPTEKRPVTVYGKDFDGNRSIDPVIFTYFKDDTGNYVSVPAHYWDDLYGQSTLFRRKFNRYKEYAKVTEANFFTKEELEGALVLKGNYDRSAWVENLGNGQFKIHELPLLAQIAPVNGMVVDDVDGDGYLDLVLVGNDYGNEVFAGRYDAFTGLVLLGDGNGNFEPTRSHESGFVVTGDAKSMALIYDVNGQALYLSSQNRDRLLVHQPKNTPKAESLIHPPHDVHTLLFELENGQKRRVDIGNRSGFISNSSRRIPVPNGVKQIRGVNFKGELVDLEF</sequence>
<evidence type="ECO:0000313" key="4">
    <source>
        <dbReference type="EMBL" id="EKB48681.1"/>
    </source>
</evidence>
<evidence type="ECO:0000256" key="2">
    <source>
        <dbReference type="SAM" id="SignalP"/>
    </source>
</evidence>
<dbReference type="OrthoDB" id="9816120at2"/>
<evidence type="ECO:0000259" key="3">
    <source>
        <dbReference type="Pfam" id="PF07593"/>
    </source>
</evidence>
<dbReference type="PROSITE" id="PS51257">
    <property type="entry name" value="PROKAR_LIPOPROTEIN"/>
    <property type="match status" value="1"/>
</dbReference>
<dbReference type="Gene3D" id="2.130.10.130">
    <property type="entry name" value="Integrin alpha, N-terminal"/>
    <property type="match status" value="4"/>
</dbReference>
<dbReference type="Pfam" id="PF13517">
    <property type="entry name" value="FG-GAP_3"/>
    <property type="match status" value="4"/>
</dbReference>
<dbReference type="Pfam" id="PF07593">
    <property type="entry name" value="UnbV_ASPIC"/>
    <property type="match status" value="1"/>
</dbReference>
<evidence type="ECO:0000256" key="1">
    <source>
        <dbReference type="ARBA" id="ARBA00022729"/>
    </source>
</evidence>
<name>K1L1N6_CECL9</name>
<organism evidence="4 5">
    <name type="scientific">Cecembia lonarensis (strain CCUG 58316 / KCTC 22772 / LW9)</name>
    <dbReference type="NCBI Taxonomy" id="1225176"/>
    <lineage>
        <taxon>Bacteria</taxon>
        <taxon>Pseudomonadati</taxon>
        <taxon>Bacteroidota</taxon>
        <taxon>Cytophagia</taxon>
        <taxon>Cytophagales</taxon>
        <taxon>Cyclobacteriaceae</taxon>
        <taxon>Cecembia</taxon>
    </lineage>
</organism>
<gene>
    <name evidence="4" type="ORF">B879_02708</name>
</gene>